<dbReference type="Proteomes" id="UP000024043">
    <property type="component" value="Unassembled WGS sequence"/>
</dbReference>
<dbReference type="GO" id="GO:0004175">
    <property type="term" value="F:endopeptidase activity"/>
    <property type="evidence" value="ECO:0007669"/>
    <property type="project" value="UniProtKB-ARBA"/>
</dbReference>
<protein>
    <submittedName>
        <fullName evidence="3">CAAX protease self-immunity family protein</fullName>
    </submittedName>
</protein>
<feature type="transmembrane region" description="Helical" evidence="1">
    <location>
        <begin position="15"/>
        <end position="36"/>
    </location>
</feature>
<accession>A0AAN4NNT8</accession>
<evidence type="ECO:0000259" key="2">
    <source>
        <dbReference type="Pfam" id="PF02517"/>
    </source>
</evidence>
<evidence type="ECO:0000313" key="3">
    <source>
        <dbReference type="EMBL" id="EZJ79968.1"/>
    </source>
</evidence>
<keyword evidence="3" id="KW-0645">Protease</keyword>
<gene>
    <name evidence="3" type="ORF">AC00_5111</name>
</gene>
<feature type="transmembrane region" description="Helical" evidence="1">
    <location>
        <begin position="156"/>
        <end position="175"/>
    </location>
</feature>
<dbReference type="EMBL" id="JJLU01000157">
    <property type="protein sequence ID" value="EZJ79968.1"/>
    <property type="molecule type" value="Genomic_DNA"/>
</dbReference>
<organism evidence="3 4">
    <name type="scientific">Escherichia coli 1-250-04_S3_C1</name>
    <dbReference type="NCBI Taxonomy" id="1444135"/>
    <lineage>
        <taxon>Bacteria</taxon>
        <taxon>Pseudomonadati</taxon>
        <taxon>Pseudomonadota</taxon>
        <taxon>Gammaproteobacteria</taxon>
        <taxon>Enterobacterales</taxon>
        <taxon>Enterobacteriaceae</taxon>
        <taxon>Escherichia</taxon>
    </lineage>
</organism>
<name>A0AAN4NNT8_ECOLX</name>
<feature type="transmembrane region" description="Helical" evidence="1">
    <location>
        <begin position="83"/>
        <end position="103"/>
    </location>
</feature>
<dbReference type="GO" id="GO:0006508">
    <property type="term" value="P:proteolysis"/>
    <property type="evidence" value="ECO:0007669"/>
    <property type="project" value="UniProtKB-KW"/>
</dbReference>
<dbReference type="Pfam" id="PF02517">
    <property type="entry name" value="Rce1-like"/>
    <property type="match status" value="1"/>
</dbReference>
<keyword evidence="1" id="KW-0472">Membrane</keyword>
<reference evidence="3 4" key="1">
    <citation type="submission" date="2014-03" db="EMBL/GenBank/DDBJ databases">
        <title>Genetic Variability of E. coli after antibiotic treatment.</title>
        <authorList>
            <person name="Silbergeld E."/>
            <person name="Coles C."/>
            <person name="Seidman J.C."/>
            <person name="You Y."/>
            <person name="George J."/>
            <person name="Nadendla S."/>
            <person name="Huot H."/>
            <person name="Daugherty S.C."/>
            <person name="Nagaraj S."/>
            <person name="Ott S."/>
            <person name="Klega K."/>
            <person name="Rasko D."/>
        </authorList>
    </citation>
    <scope>NUCLEOTIDE SEQUENCE [LARGE SCALE GENOMIC DNA]</scope>
    <source>
        <strain evidence="3 4">1-250-04_S3_C1</strain>
    </source>
</reference>
<proteinExistence type="predicted"/>
<evidence type="ECO:0000313" key="4">
    <source>
        <dbReference type="Proteomes" id="UP000024043"/>
    </source>
</evidence>
<keyword evidence="3" id="KW-0378">Hydrolase</keyword>
<feature type="domain" description="CAAX prenyl protease 2/Lysostaphin resistance protein A-like" evidence="2">
    <location>
        <begin position="122"/>
        <end position="185"/>
    </location>
</feature>
<keyword evidence="1" id="KW-1133">Transmembrane helix</keyword>
<sequence length="232" mass="26902">MEITKNKNATIKKQSSVGCFSMFTLSFSITFIPAFLTNRQELISRGLLVPALFLAEFLILVPLYFIFFRKREGLGRGSFRLDVFFTLFSLIMIIQLFVPYLLAVRKTEEWMISQMSFSGTILWINIFSSVLLVPVYEEIVFRGCLFNSFKFWFNDNIYISAIVTSVIFSALHLQYTDFRTFLMLSDIVSSYQCKNKVEWPVNAHITSHGDECSHNRNTIYVTISHNSLKLLL</sequence>
<feature type="transmembrane region" description="Helical" evidence="1">
    <location>
        <begin position="115"/>
        <end position="136"/>
    </location>
</feature>
<keyword evidence="1" id="KW-0812">Transmembrane</keyword>
<evidence type="ECO:0000256" key="1">
    <source>
        <dbReference type="SAM" id="Phobius"/>
    </source>
</evidence>
<dbReference type="GO" id="GO:0080120">
    <property type="term" value="P:CAAX-box protein maturation"/>
    <property type="evidence" value="ECO:0007669"/>
    <property type="project" value="UniProtKB-ARBA"/>
</dbReference>
<feature type="transmembrane region" description="Helical" evidence="1">
    <location>
        <begin position="48"/>
        <end position="68"/>
    </location>
</feature>
<dbReference type="AlphaFoldDB" id="A0AAN4NNT8"/>
<dbReference type="InterPro" id="IPR003675">
    <property type="entry name" value="Rce1/LyrA-like_dom"/>
</dbReference>
<comment type="caution">
    <text evidence="3">The sequence shown here is derived from an EMBL/GenBank/DDBJ whole genome shotgun (WGS) entry which is preliminary data.</text>
</comment>